<evidence type="ECO:0000313" key="3">
    <source>
        <dbReference type="Proteomes" id="UP000054359"/>
    </source>
</evidence>
<dbReference type="Proteomes" id="UP000054359">
    <property type="component" value="Unassembled WGS sequence"/>
</dbReference>
<accession>A0A087UPH2</accession>
<feature type="compositionally biased region" description="Basic and acidic residues" evidence="1">
    <location>
        <begin position="73"/>
        <end position="86"/>
    </location>
</feature>
<protein>
    <submittedName>
        <fullName evidence="2">Sodium channel protein para</fullName>
    </submittedName>
</protein>
<dbReference type="GO" id="GO:0034220">
    <property type="term" value="P:monoatomic ion transmembrane transport"/>
    <property type="evidence" value="ECO:0007669"/>
    <property type="project" value="UniProtKB-KW"/>
</dbReference>
<dbReference type="AlphaFoldDB" id="A0A087UPH2"/>
<gene>
    <name evidence="2" type="ORF">X975_27201</name>
</gene>
<keyword evidence="2" id="KW-0406">Ion transport</keyword>
<evidence type="ECO:0000313" key="2">
    <source>
        <dbReference type="EMBL" id="KFM79261.1"/>
    </source>
</evidence>
<feature type="non-terminal residue" evidence="2">
    <location>
        <position position="112"/>
    </location>
</feature>
<name>A0A087UPH2_STEMI</name>
<dbReference type="STRING" id="407821.A0A087UPH2"/>
<organism evidence="2 3">
    <name type="scientific">Stegodyphus mimosarum</name>
    <name type="common">African social velvet spider</name>
    <dbReference type="NCBI Taxonomy" id="407821"/>
    <lineage>
        <taxon>Eukaryota</taxon>
        <taxon>Metazoa</taxon>
        <taxon>Ecdysozoa</taxon>
        <taxon>Arthropoda</taxon>
        <taxon>Chelicerata</taxon>
        <taxon>Arachnida</taxon>
        <taxon>Araneae</taxon>
        <taxon>Araneomorphae</taxon>
        <taxon>Entelegynae</taxon>
        <taxon>Eresoidea</taxon>
        <taxon>Eresidae</taxon>
        <taxon>Stegodyphus</taxon>
    </lineage>
</organism>
<dbReference type="EMBL" id="KK120877">
    <property type="protein sequence ID" value="KFM79261.1"/>
    <property type="molecule type" value="Genomic_DNA"/>
</dbReference>
<keyword evidence="2" id="KW-0407">Ion channel</keyword>
<keyword evidence="3" id="KW-1185">Reference proteome</keyword>
<reference evidence="2 3" key="1">
    <citation type="submission" date="2013-11" db="EMBL/GenBank/DDBJ databases">
        <title>Genome sequencing of Stegodyphus mimosarum.</title>
        <authorList>
            <person name="Bechsgaard J."/>
        </authorList>
    </citation>
    <scope>NUCLEOTIDE SEQUENCE [LARGE SCALE GENOMIC DNA]</scope>
</reference>
<sequence length="112" mass="12669">MSEDDGAIVIPVYYNTNLTSRHSSYTSHLSRISYTSHVDVYSKALTKEDQLRSRSRNLTGLYSEDSPDSDECAFSKKTQDSPYSDLHRQTVVDMKDLMVVNDIIEQAAGRQS</sequence>
<dbReference type="OrthoDB" id="6537884at2759"/>
<feature type="region of interest" description="Disordered" evidence="1">
    <location>
        <begin position="56"/>
        <end position="86"/>
    </location>
</feature>
<evidence type="ECO:0000256" key="1">
    <source>
        <dbReference type="SAM" id="MobiDB-lite"/>
    </source>
</evidence>
<proteinExistence type="predicted"/>
<keyword evidence="2" id="KW-0813">Transport</keyword>